<keyword evidence="3" id="KW-1185">Reference proteome</keyword>
<reference evidence="3" key="1">
    <citation type="submission" date="2013-09" db="EMBL/GenBank/DDBJ databases">
        <title>Corchorus olitorius genome sequencing.</title>
        <authorList>
            <person name="Alam M."/>
            <person name="Haque M.S."/>
            <person name="Islam M.S."/>
            <person name="Emdad E.M."/>
            <person name="Islam M.M."/>
            <person name="Ahmed B."/>
            <person name="Halim A."/>
            <person name="Hossen Q.M.M."/>
            <person name="Hossain M.Z."/>
            <person name="Ahmed R."/>
            <person name="Khan M.M."/>
            <person name="Islam R."/>
            <person name="Rashid M.M."/>
            <person name="Khan S.A."/>
            <person name="Rahman M.S."/>
            <person name="Alam M."/>
            <person name="Yahiya A.S."/>
            <person name="Khan M.S."/>
            <person name="Azam M.S."/>
            <person name="Haque T."/>
            <person name="Lashkar M.Z.H."/>
            <person name="Akhand A.I."/>
            <person name="Morshed G."/>
            <person name="Roy S."/>
            <person name="Uddin K.S."/>
            <person name="Rabeya T."/>
            <person name="Hossain A.S."/>
            <person name="Chowdhury A."/>
            <person name="Snigdha A.R."/>
            <person name="Mortoza M.S."/>
            <person name="Matin S.A."/>
            <person name="Hoque S.M.E."/>
            <person name="Islam M.K."/>
            <person name="Roy D.K."/>
            <person name="Haider R."/>
            <person name="Moosa M.M."/>
            <person name="Elias S.M."/>
            <person name="Hasan A.M."/>
            <person name="Jahan S."/>
            <person name="Shafiuddin M."/>
            <person name="Mahmood N."/>
            <person name="Shommy N.S."/>
        </authorList>
    </citation>
    <scope>NUCLEOTIDE SEQUENCE [LARGE SCALE GENOMIC DNA]</scope>
    <source>
        <strain evidence="3">cv. O-4</strain>
    </source>
</reference>
<dbReference type="AlphaFoldDB" id="A0A1R3JSC0"/>
<gene>
    <name evidence="2" type="ORF">COLO4_14523</name>
</gene>
<organism evidence="2 3">
    <name type="scientific">Corchorus olitorius</name>
    <dbReference type="NCBI Taxonomy" id="93759"/>
    <lineage>
        <taxon>Eukaryota</taxon>
        <taxon>Viridiplantae</taxon>
        <taxon>Streptophyta</taxon>
        <taxon>Embryophyta</taxon>
        <taxon>Tracheophyta</taxon>
        <taxon>Spermatophyta</taxon>
        <taxon>Magnoliopsida</taxon>
        <taxon>eudicotyledons</taxon>
        <taxon>Gunneridae</taxon>
        <taxon>Pentapetalae</taxon>
        <taxon>rosids</taxon>
        <taxon>malvids</taxon>
        <taxon>Malvales</taxon>
        <taxon>Malvaceae</taxon>
        <taxon>Grewioideae</taxon>
        <taxon>Apeibeae</taxon>
        <taxon>Corchorus</taxon>
    </lineage>
</organism>
<comment type="caution">
    <text evidence="2">The sequence shown here is derived from an EMBL/GenBank/DDBJ whole genome shotgun (WGS) entry which is preliminary data.</text>
</comment>
<sequence length="66" mass="7004">MARRRLVPVKGGQRGSPPSYNSVPPPLNGIKCQEASSGDCCSPYTPETALALVLITRKDLAPLLLV</sequence>
<evidence type="ECO:0000256" key="1">
    <source>
        <dbReference type="SAM" id="MobiDB-lite"/>
    </source>
</evidence>
<name>A0A1R3JSC0_9ROSI</name>
<protein>
    <submittedName>
        <fullName evidence="2">Uncharacterized protein</fullName>
    </submittedName>
</protein>
<evidence type="ECO:0000313" key="2">
    <source>
        <dbReference type="EMBL" id="OMO97597.1"/>
    </source>
</evidence>
<dbReference type="Proteomes" id="UP000187203">
    <property type="component" value="Unassembled WGS sequence"/>
</dbReference>
<dbReference type="EMBL" id="AWUE01015433">
    <property type="protein sequence ID" value="OMO97597.1"/>
    <property type="molecule type" value="Genomic_DNA"/>
</dbReference>
<evidence type="ECO:0000313" key="3">
    <source>
        <dbReference type="Proteomes" id="UP000187203"/>
    </source>
</evidence>
<feature type="region of interest" description="Disordered" evidence="1">
    <location>
        <begin position="1"/>
        <end position="25"/>
    </location>
</feature>
<proteinExistence type="predicted"/>
<accession>A0A1R3JSC0</accession>